<dbReference type="AlphaFoldDB" id="A0A1D7V3B3"/>
<dbReference type="Gene3D" id="3.30.530.20">
    <property type="match status" value="1"/>
</dbReference>
<gene>
    <name evidence="3" type="ORF">A0128_19930</name>
</gene>
<dbReference type="KEGG" id="laj:A0128_19930"/>
<dbReference type="EMBL" id="CP015218">
    <property type="protein sequence ID" value="AOP36293.1"/>
    <property type="molecule type" value="Genomic_DNA"/>
</dbReference>
<reference evidence="3 4" key="1">
    <citation type="submission" date="2016-04" db="EMBL/GenBank/DDBJ databases">
        <title>Complete genome seqeunce of Leptospira alstonii serovar Room22.</title>
        <authorList>
            <person name="Nally J.E."/>
            <person name="Bayles D.O."/>
            <person name="Hurley D."/>
            <person name="Fanning S."/>
            <person name="McMahon B.J."/>
            <person name="Arent Z."/>
        </authorList>
    </citation>
    <scope>NUCLEOTIDE SEQUENCE [LARGE SCALE GENOMIC DNA]</scope>
    <source>
        <strain evidence="3 4">GWTS #1</strain>
    </source>
</reference>
<dbReference type="OrthoDB" id="9803476at2"/>
<protein>
    <submittedName>
        <fullName evidence="3">ATPase</fullName>
    </submittedName>
</protein>
<evidence type="ECO:0000313" key="3">
    <source>
        <dbReference type="EMBL" id="AOP36293.1"/>
    </source>
</evidence>
<dbReference type="Pfam" id="PF08327">
    <property type="entry name" value="AHSA1"/>
    <property type="match status" value="1"/>
</dbReference>
<comment type="similarity">
    <text evidence="1">Belongs to the AHA1 family.</text>
</comment>
<evidence type="ECO:0000259" key="2">
    <source>
        <dbReference type="Pfam" id="PF08327"/>
    </source>
</evidence>
<keyword evidence="4" id="KW-1185">Reference proteome</keyword>
<dbReference type="InterPro" id="IPR013538">
    <property type="entry name" value="ASHA1/2-like_C"/>
</dbReference>
<dbReference type="RefSeq" id="WP_069609515.1">
    <property type="nucleotide sequence ID" value="NZ_CP015218.1"/>
</dbReference>
<sequence>MQKLKVAHEIFSIEKIYKSSAESVYSAWSNLESKAQWFIGPGDWSVVKRELDFRVGGKELLHGRFPNGKETLYKAEFYNILPNERIVFVYDMYLSNKIHSVSIASVEIESINPKDTRLTFTEQVAFLDETIGREGLLSRKEGTMAHLDRIVEYLKKSSIGEES</sequence>
<accession>A0A1D7V3B3</accession>
<dbReference type="InterPro" id="IPR023393">
    <property type="entry name" value="START-like_dom_sf"/>
</dbReference>
<organism evidence="3 4">
    <name type="scientific">Leptospira tipperaryensis</name>
    <dbReference type="NCBI Taxonomy" id="2564040"/>
    <lineage>
        <taxon>Bacteria</taxon>
        <taxon>Pseudomonadati</taxon>
        <taxon>Spirochaetota</taxon>
        <taxon>Spirochaetia</taxon>
        <taxon>Leptospirales</taxon>
        <taxon>Leptospiraceae</taxon>
        <taxon>Leptospira</taxon>
    </lineage>
</organism>
<evidence type="ECO:0000313" key="4">
    <source>
        <dbReference type="Proteomes" id="UP000094197"/>
    </source>
</evidence>
<name>A0A1D7V3B3_9LEPT</name>
<feature type="domain" description="Activator of Hsp90 ATPase homologue 1/2-like C-terminal" evidence="2">
    <location>
        <begin position="19"/>
        <end position="155"/>
    </location>
</feature>
<dbReference type="SUPFAM" id="SSF55961">
    <property type="entry name" value="Bet v1-like"/>
    <property type="match status" value="1"/>
</dbReference>
<dbReference type="Proteomes" id="UP000094197">
    <property type="component" value="Chromosome 2"/>
</dbReference>
<proteinExistence type="inferred from homology"/>
<evidence type="ECO:0000256" key="1">
    <source>
        <dbReference type="ARBA" id="ARBA00006817"/>
    </source>
</evidence>